<dbReference type="GO" id="GO:0003676">
    <property type="term" value="F:nucleic acid binding"/>
    <property type="evidence" value="ECO:0007669"/>
    <property type="project" value="InterPro"/>
</dbReference>
<gene>
    <name evidence="1" type="ORF">SAMN02745176_02295</name>
</gene>
<proteinExistence type="predicted"/>
<dbReference type="EMBL" id="FQZS01000015">
    <property type="protein sequence ID" value="SHJ07402.1"/>
    <property type="molecule type" value="Genomic_DNA"/>
</dbReference>
<reference evidence="1 2" key="1">
    <citation type="submission" date="2016-11" db="EMBL/GenBank/DDBJ databases">
        <authorList>
            <person name="Jaros S."/>
            <person name="Januszkiewicz K."/>
            <person name="Wedrychowicz H."/>
        </authorList>
    </citation>
    <scope>NUCLEOTIDE SEQUENCE [LARGE SCALE GENOMIC DNA]</scope>
    <source>
        <strain evidence="1 2">DSM 19022</strain>
    </source>
</reference>
<dbReference type="Gene3D" id="3.40.50.10770">
    <property type="entry name" value="Hypothetical protein VC1899 like domain (Restriction endonuclease-like)"/>
    <property type="match status" value="1"/>
</dbReference>
<dbReference type="InterPro" id="IPR011856">
    <property type="entry name" value="tRNA_endonuc-like_dom_sf"/>
</dbReference>
<keyword evidence="2" id="KW-1185">Reference proteome</keyword>
<dbReference type="AlphaFoldDB" id="A0A1M6GBX9"/>
<evidence type="ECO:0000313" key="1">
    <source>
        <dbReference type="EMBL" id="SHJ07402.1"/>
    </source>
</evidence>
<dbReference type="RefSeq" id="WP_073026341.1">
    <property type="nucleotide sequence ID" value="NZ_FQZS01000015.1"/>
</dbReference>
<evidence type="ECO:0000313" key="2">
    <source>
        <dbReference type="Proteomes" id="UP000184442"/>
    </source>
</evidence>
<dbReference type="OrthoDB" id="9797116at2"/>
<sequence>MNNVLICLIGSNPLPIFLVCQYLNSDKREEEEKKILPKPDKYIFLCSEETMIFAEKLQEKCKLFGKLDIVKVDKERDPRDIKSKLYGKLDEINKPVDSIHLNYTGGTKPMAVHSYQCVKEFCRTHNIKTFIASDVSDEKSKIIIENDETDEIYYPQDSIDSKKNLYNFVEIDCKTLFELHDMELDTKRMGKTSPKMPDVNHDKIFEALTKEKEGEEIKNKINEIKEGFKNKSPEEKNQDFEIVKKYNIDYGFGLNIDKSATFESYGKNKFSAIIDYLHGKWLEDYLFKAIDKIKDKSDSFDLRLSVKPKYRGRECDIDVIAIKGYKLYLFSCTTSNEIKICKAKAFEAIYRADQLGGRHAKAICVNLMPEKPNGSDSNNEELLKDMSSFGAKMNFDYIGLETLSDEKKLEKKLKDIFTD</sequence>
<dbReference type="SUPFAM" id="SSF52980">
    <property type="entry name" value="Restriction endonuclease-like"/>
    <property type="match status" value="1"/>
</dbReference>
<dbReference type="STRING" id="1122184.SAMN02745176_02295"/>
<accession>A0A1M6GBX9</accession>
<dbReference type="Proteomes" id="UP000184442">
    <property type="component" value="Unassembled WGS sequence"/>
</dbReference>
<dbReference type="InterPro" id="IPR011335">
    <property type="entry name" value="Restrct_endonuc-II-like"/>
</dbReference>
<dbReference type="Gene3D" id="3.40.1350.10">
    <property type="match status" value="1"/>
</dbReference>
<name>A0A1M6GBX9_9FIRM</name>
<organism evidence="1 2">
    <name type="scientific">Lutispora thermophila DSM 19022</name>
    <dbReference type="NCBI Taxonomy" id="1122184"/>
    <lineage>
        <taxon>Bacteria</taxon>
        <taxon>Bacillati</taxon>
        <taxon>Bacillota</taxon>
        <taxon>Clostridia</taxon>
        <taxon>Lutisporales</taxon>
        <taxon>Lutisporaceae</taxon>
        <taxon>Lutispora</taxon>
    </lineage>
</organism>
<protein>
    <submittedName>
        <fullName evidence="1">Uncharacterized protein</fullName>
    </submittedName>
</protein>